<dbReference type="EMBL" id="RBAL01000002">
    <property type="protein sequence ID" value="RKN45550.1"/>
    <property type="molecule type" value="Genomic_DNA"/>
</dbReference>
<reference evidence="2 3" key="1">
    <citation type="journal article" date="2014" name="Int. J. Syst. Evol. Microbiol.">
        <title>Streptomyces hoynatensis sp. nov., isolated from deep marine sediment.</title>
        <authorList>
            <person name="Veyisoglu A."/>
            <person name="Sahin N."/>
        </authorList>
    </citation>
    <scope>NUCLEOTIDE SEQUENCE [LARGE SCALE GENOMIC DNA]</scope>
    <source>
        <strain evidence="2 3">KCTC 29097</strain>
    </source>
</reference>
<evidence type="ECO:0000313" key="3">
    <source>
        <dbReference type="Proteomes" id="UP000272474"/>
    </source>
</evidence>
<comment type="caution">
    <text evidence="2">The sequence shown here is derived from an EMBL/GenBank/DDBJ whole genome shotgun (WGS) entry which is preliminary data.</text>
</comment>
<feature type="region of interest" description="Disordered" evidence="1">
    <location>
        <begin position="32"/>
        <end position="57"/>
    </location>
</feature>
<organism evidence="2 3">
    <name type="scientific">Streptomyces hoynatensis</name>
    <dbReference type="NCBI Taxonomy" id="1141874"/>
    <lineage>
        <taxon>Bacteria</taxon>
        <taxon>Bacillati</taxon>
        <taxon>Actinomycetota</taxon>
        <taxon>Actinomycetes</taxon>
        <taxon>Kitasatosporales</taxon>
        <taxon>Streptomycetaceae</taxon>
        <taxon>Streptomyces</taxon>
    </lineage>
</organism>
<dbReference type="RefSeq" id="WP_120675368.1">
    <property type="nucleotide sequence ID" value="NZ_RBAL01000002.1"/>
</dbReference>
<dbReference type="AlphaFoldDB" id="A0A3A9ZB43"/>
<gene>
    <name evidence="2" type="ORF">D7294_03450</name>
</gene>
<keyword evidence="3" id="KW-1185">Reference proteome</keyword>
<proteinExistence type="predicted"/>
<dbReference type="Proteomes" id="UP000272474">
    <property type="component" value="Unassembled WGS sequence"/>
</dbReference>
<protein>
    <submittedName>
        <fullName evidence="2">Uncharacterized protein</fullName>
    </submittedName>
</protein>
<evidence type="ECO:0000256" key="1">
    <source>
        <dbReference type="SAM" id="MobiDB-lite"/>
    </source>
</evidence>
<dbReference type="OrthoDB" id="4332270at2"/>
<sequence length="108" mass="12270">MGQAERRPGVPSRHHVITPKDWFRIPLRVREQRERSSGPAVRCRRQGTAEDTRELGQAADRPSTVLDFFVPVPRSGAWLVLTFSTPLPEIADAQVELFDALTHTPRWS</sequence>
<accession>A0A3A9ZB43</accession>
<evidence type="ECO:0000313" key="2">
    <source>
        <dbReference type="EMBL" id="RKN45550.1"/>
    </source>
</evidence>
<name>A0A3A9ZB43_9ACTN</name>